<proteinExistence type="predicted"/>
<accession>A0A1F6NRB2</accession>
<protein>
    <recommendedName>
        <fullName evidence="5">Sporulation stage II protein D amidase enhancer LytB N-terminal domain-containing protein</fullName>
    </recommendedName>
</protein>
<dbReference type="AlphaFoldDB" id="A0A1F6NRB2"/>
<gene>
    <name evidence="3" type="ORF">A2493_01015</name>
</gene>
<feature type="domain" description="Sporulation stage II protein D amidase enhancer LytB N-terminal" evidence="1">
    <location>
        <begin position="451"/>
        <end position="542"/>
    </location>
</feature>
<evidence type="ECO:0000313" key="4">
    <source>
        <dbReference type="Proteomes" id="UP000178349"/>
    </source>
</evidence>
<dbReference type="InterPro" id="IPR032350">
    <property type="entry name" value="Nbr1_FW"/>
</dbReference>
<dbReference type="Pfam" id="PF16158">
    <property type="entry name" value="N_BRCA1_IG"/>
    <property type="match status" value="1"/>
</dbReference>
<evidence type="ECO:0000259" key="1">
    <source>
        <dbReference type="Pfam" id="PF08486"/>
    </source>
</evidence>
<dbReference type="InterPro" id="IPR013783">
    <property type="entry name" value="Ig-like_fold"/>
</dbReference>
<reference evidence="3 4" key="1">
    <citation type="journal article" date="2016" name="Nat. Commun.">
        <title>Thousands of microbial genomes shed light on interconnected biogeochemical processes in an aquifer system.</title>
        <authorList>
            <person name="Anantharaman K."/>
            <person name="Brown C.T."/>
            <person name="Hug L.A."/>
            <person name="Sharon I."/>
            <person name="Castelle C.J."/>
            <person name="Probst A.J."/>
            <person name="Thomas B.C."/>
            <person name="Singh A."/>
            <person name="Wilkins M.J."/>
            <person name="Karaoz U."/>
            <person name="Brodie E.L."/>
            <person name="Williams K.H."/>
            <person name="Hubbard S.S."/>
            <person name="Banfield J.F."/>
        </authorList>
    </citation>
    <scope>NUCLEOTIDE SEQUENCE [LARGE SCALE GENOMIC DNA]</scope>
</reference>
<dbReference type="Proteomes" id="UP000178349">
    <property type="component" value="Unassembled WGS sequence"/>
</dbReference>
<comment type="caution">
    <text evidence="3">The sequence shown here is derived from an EMBL/GenBank/DDBJ whole genome shotgun (WGS) entry which is preliminary data.</text>
</comment>
<sequence>MFFKKIFSFFIISLVFITSFAFVPSIVQAALPDVSIRDNSFVAKYVSQSISDPLKIEAGSTITVDIKFKNVGTKTWNASSGNYISAYTMEPRYRSSGFSASSWVSKSQTSKISGAVKPGEVGTLSLQLTAPEKTGTYTEKFWLAAENYSWLKDGYFYLKINVVEKTASVQEETKVTEEISKTEAVNTSNEYKAKQFILNTKNVTAKGGEKVSVILGVQNLGTATWQKYSIVANSPVSLAGESLNNLTFADATWKDNNTVLEKDKKVAQWDVVRDTFSFVAPAKAGSYTLNLKLKADDIHVSGLDINIPVTVTSNAPNYVENVTNNNNNLITEIPRLSEEPFIRIGVWQNPEDKVKFLSDEDDYLVYAGDVMQGILGKGALATTYYQDGIYYFNSVGLDFSGKDFIRLVPRNNLHAVFTLVNYNRAVTWKGPVNFNKYRGTMELRKINNGDDVYVIEETYMEDYVAGIAETSNAGPTEYIKALLTAARTYAYYVKEYTTKHDARNFDVVAHTGDQLYLGYASEVLMPNVAAAQKATRGYMVTYNNDIVITPYFSTSDGRTRNWTDVWGGSAKPWLVSVVAPYDKKDGKAMYGHGVGMSARDAAYMADEEGSSWQEILHHYYTDVEISVIYK</sequence>
<evidence type="ECO:0000313" key="3">
    <source>
        <dbReference type="EMBL" id="OGH86320.1"/>
    </source>
</evidence>
<dbReference type="Gene3D" id="2.60.40.10">
    <property type="entry name" value="Immunoglobulins"/>
    <property type="match status" value="2"/>
</dbReference>
<organism evidence="3 4">
    <name type="scientific">Candidatus Magasanikbacteria bacterium RIFOXYC12_FULL_33_11</name>
    <dbReference type="NCBI Taxonomy" id="1798701"/>
    <lineage>
        <taxon>Bacteria</taxon>
        <taxon>Candidatus Magasanikiibacteriota</taxon>
    </lineage>
</organism>
<evidence type="ECO:0008006" key="5">
    <source>
        <dbReference type="Google" id="ProtNLM"/>
    </source>
</evidence>
<feature type="domain" description="Nbr1 FW" evidence="2">
    <location>
        <begin position="50"/>
        <end position="147"/>
    </location>
</feature>
<dbReference type="InterPro" id="IPR013693">
    <property type="entry name" value="SpoIID/LytB_N"/>
</dbReference>
<evidence type="ECO:0000259" key="2">
    <source>
        <dbReference type="Pfam" id="PF16158"/>
    </source>
</evidence>
<dbReference type="EMBL" id="MFQW01000024">
    <property type="protein sequence ID" value="OGH86320.1"/>
    <property type="molecule type" value="Genomic_DNA"/>
</dbReference>
<dbReference type="Pfam" id="PF08486">
    <property type="entry name" value="SpoIID"/>
    <property type="match status" value="1"/>
</dbReference>
<name>A0A1F6NRB2_9BACT</name>